<name>A0A0R3C2U3_9BRAD</name>
<evidence type="ECO:0000313" key="2">
    <source>
        <dbReference type="Proteomes" id="UP000051380"/>
    </source>
</evidence>
<protein>
    <recommendedName>
        <fullName evidence="3">4,5-dihydroxyphthalate decarboxylase</fullName>
    </recommendedName>
</protein>
<sequence>MKPVRNIKLKAVLGSHHHVQAVKSGALRSDLFDLDFIEYTPTNTAFKPMVREQAFDVCEMAIVTYLMAKAHGKPLVLLPATMLGRFQHSYALYNPAHGTLGPTDLEGKRVGIRSFTTTTGAWIRGILANDCGVDLDRIRWITFEDPHVAEYVDTTERAPKDKKILQMLCDGELDAVLGETSDDPKLKPLFPDPAAEAARWYARRSVVPVNHLVVVTESLAKSRPDVVAGVYDLLKRSKAQAGPAATPDLVPYGIETNRKPLELIIDYAFQQALIPRRYTVDELFDETTRGLN</sequence>
<gene>
    <name evidence="1" type="ORF">AOQ72_28105</name>
</gene>
<dbReference type="Proteomes" id="UP000051380">
    <property type="component" value="Unassembled WGS sequence"/>
</dbReference>
<accession>A0A0R3C2U3</accession>
<dbReference type="AlphaFoldDB" id="A0A0R3C2U3"/>
<dbReference type="RefSeq" id="WP_057028863.1">
    <property type="nucleotide sequence ID" value="NZ_LJYF01000031.1"/>
</dbReference>
<dbReference type="SUPFAM" id="SSF53850">
    <property type="entry name" value="Periplasmic binding protein-like II"/>
    <property type="match status" value="1"/>
</dbReference>
<comment type="caution">
    <text evidence="1">The sequence shown here is derived from an EMBL/GenBank/DDBJ whole genome shotgun (WGS) entry which is preliminary data.</text>
</comment>
<dbReference type="OrthoDB" id="8689594at2"/>
<evidence type="ECO:0000313" key="1">
    <source>
        <dbReference type="EMBL" id="KRP92080.1"/>
    </source>
</evidence>
<evidence type="ECO:0008006" key="3">
    <source>
        <dbReference type="Google" id="ProtNLM"/>
    </source>
</evidence>
<reference evidence="1 2" key="1">
    <citation type="submission" date="2015-09" db="EMBL/GenBank/DDBJ databases">
        <title>Draft Genome Sequence of the Strain BR 3267 (Bradyrhizobium yuanmingense) recommended as inoculant for cowpea in Brazil.</title>
        <authorList>
            <person name="Simoes-Araujo J.L."/>
            <person name="Zilli J.E."/>
        </authorList>
    </citation>
    <scope>NUCLEOTIDE SEQUENCE [LARGE SCALE GENOMIC DNA]</scope>
    <source>
        <strain evidence="1 2">BR3267</strain>
    </source>
</reference>
<dbReference type="STRING" id="108015.GA0061099_1004262"/>
<proteinExistence type="predicted"/>
<organism evidence="1 2">
    <name type="scientific">Bradyrhizobium yuanmingense</name>
    <dbReference type="NCBI Taxonomy" id="108015"/>
    <lineage>
        <taxon>Bacteria</taxon>
        <taxon>Pseudomonadati</taxon>
        <taxon>Pseudomonadota</taxon>
        <taxon>Alphaproteobacteria</taxon>
        <taxon>Hyphomicrobiales</taxon>
        <taxon>Nitrobacteraceae</taxon>
        <taxon>Bradyrhizobium</taxon>
    </lineage>
</organism>
<dbReference type="EMBL" id="LJYF01000031">
    <property type="protein sequence ID" value="KRP92080.1"/>
    <property type="molecule type" value="Genomic_DNA"/>
</dbReference>